<evidence type="ECO:0000313" key="6">
    <source>
        <dbReference type="EMBL" id="TRU37270.1"/>
    </source>
</evidence>
<dbReference type="Gene3D" id="3.30.559.30">
    <property type="entry name" value="Nonribosomal peptide synthetase, condensation domain"/>
    <property type="match status" value="1"/>
</dbReference>
<dbReference type="InterPro" id="IPR010071">
    <property type="entry name" value="AA_adenyl_dom"/>
</dbReference>
<sequence length="1418" mass="158995">MKVGEFLAYLKGLDIKLWLEGEKLRFQAPKGVMTPEIKEEIAAKKPEILDFLKAAKIPTNAVDLEIIPVSRDQDLPLSFAQQRLWFLQQLSPDSHSYNLLDALRLEGNLNLLALEQSLSELIRRHEILRTTFPMVEGQPIQSIAPPSPVSLPLQDLQNLSKDEQTENLQEIAIAFSLKPFDLAKESLVQFKLLKLGSQEYVLLLKMHHIIYDGWSLSIFFGELSQLYAAFVRGLPSPLPELSIQYADFAVWQRQWLTGEVLDRQLNYWQKQLQDAPNILELPTDYPRPPIPSFRGDGQVFRLNQDLTQRLKRLSQESGATLFMTLLAAFFVLISRYSGQLDVLVGSPIANRNSSAIEKLMGFFANTLALRGDLGGNPSFLALLERVKQTTLSAYAHQDLPFEMLVEKLQLNRDLSHNPLIQVMFSLQNTPQSEASLSGLKMENLPLSVELKARFDLEVNFWEVSDRLEAVWCYSTDLFAAPTINQMGQHFQNLLTAIAANPNMGIFELPMLSDEESYQLLSLWNETHTDYPSDKCIHRLFEEQVKRTPDAVAVVYSEQQLTYNELNNRANQLAHYLQKLGVKPEELVGICLERSLEMIVGLLGILKAGGAYVPIDPDYPQERISFMLQDTQVKIILTCESLQTSLPNHQAIVICLDKDWPQINQTSQENLNSGVSADNLAYVIYTSGSTGIPKGVIVTHQAVNRLVLNTNYIQFTPDDRVVQASNIAFDAATFEIWGALLNGAKIIIIAKSVLLSPQELAVSLKENQISILFLTTALFNQLANLVPQAFSNLRCLLFGGEAVEPKWVQEVLEKGAPQRLLHVYGPTENTTFSSWYLVENVASTATTIPIGKAIANTQIYLLDKNLQPVPIGVVGELHIAGAGLAKGYLNRPELTQEKFIPNPFEKDEVIPPTPLNKGDNGPSKLYKTGDLARYLPDGNIEYVGRIDNQVKIRGFRIELGEIEAVLSQNDAVQSSCVIVREDNPGEKQLVAYIVPKLGVKLTSSDLRQFLSDKLPGYMVTGAFVLLEFFPLTANGKIDRRALKAPSNTSDSDRFIEARNQLELNLVQIWSKVLKIDKISVQDNFFDLGGHSLLAPYLITQIKEQLGKEIAVATIFQNPTIEQLATIIQTDSDSSNQSCLVPIQPQGSKPPFFCVPGAGGRPFYFYHLGRCLGKDQPFYSFENDLYQQFGEISRIEDIASIYIKAMQDLQPQGPYFLGGHSYGGNVAFEMAQQLVNQGEQVALLAIIDSSAPTYKDKQILLDYINWDHARWLAEVSKGIEVYLDKTIDISYKTLQVLTVEEQLKYALNFFKLANMLPPNAETRQLEKIVQAYKTSCLCLIDYLPKQIYPGKITIIRASEELADDPNKDLIAGDCEDSSLGWSEFSTEPVEIHFVLGNHVSIMVEPHVQILAEELKVCLEI</sequence>
<dbReference type="InterPro" id="IPR025110">
    <property type="entry name" value="AMP-bd_C"/>
</dbReference>
<dbReference type="Pfam" id="PF00975">
    <property type="entry name" value="Thioesterase"/>
    <property type="match status" value="1"/>
</dbReference>
<dbReference type="PROSITE" id="PS50075">
    <property type="entry name" value="CARRIER"/>
    <property type="match status" value="1"/>
</dbReference>
<dbReference type="SMART" id="SM00823">
    <property type="entry name" value="PKS_PP"/>
    <property type="match status" value="1"/>
</dbReference>
<dbReference type="PANTHER" id="PTHR45527">
    <property type="entry name" value="NONRIBOSOMAL PEPTIDE SYNTHETASE"/>
    <property type="match status" value="1"/>
</dbReference>
<dbReference type="GO" id="GO:0005829">
    <property type="term" value="C:cytosol"/>
    <property type="evidence" value="ECO:0007669"/>
    <property type="project" value="TreeGrafter"/>
</dbReference>
<dbReference type="Gene3D" id="1.10.1200.10">
    <property type="entry name" value="ACP-like"/>
    <property type="match status" value="1"/>
</dbReference>
<proteinExistence type="inferred from homology"/>
<dbReference type="InterPro" id="IPR000873">
    <property type="entry name" value="AMP-dep_synth/lig_dom"/>
</dbReference>
<dbReference type="FunFam" id="3.30.300.30:FF:000010">
    <property type="entry name" value="Enterobactin synthetase component F"/>
    <property type="match status" value="1"/>
</dbReference>
<dbReference type="FunFam" id="2.30.38.10:FF:000001">
    <property type="entry name" value="Non-ribosomal peptide synthetase PvdI"/>
    <property type="match status" value="1"/>
</dbReference>
<dbReference type="GO" id="GO:0008610">
    <property type="term" value="P:lipid biosynthetic process"/>
    <property type="evidence" value="ECO:0007669"/>
    <property type="project" value="UniProtKB-ARBA"/>
</dbReference>
<dbReference type="Pfam" id="PF00550">
    <property type="entry name" value="PP-binding"/>
    <property type="match status" value="1"/>
</dbReference>
<dbReference type="InterPro" id="IPR044894">
    <property type="entry name" value="TubC_N_sf"/>
</dbReference>
<dbReference type="SUPFAM" id="SSF52777">
    <property type="entry name" value="CoA-dependent acyltransferases"/>
    <property type="match status" value="2"/>
</dbReference>
<dbReference type="CDD" id="cd19531">
    <property type="entry name" value="LCL_NRPS-like"/>
    <property type="match status" value="1"/>
</dbReference>
<dbReference type="Gene3D" id="3.30.300.30">
    <property type="match status" value="1"/>
</dbReference>
<dbReference type="Gene3D" id="1.10.10.1830">
    <property type="entry name" value="Non-ribosomal peptide synthase, adenylation domain"/>
    <property type="match status" value="1"/>
</dbReference>
<evidence type="ECO:0000256" key="1">
    <source>
        <dbReference type="ARBA" id="ARBA00001957"/>
    </source>
</evidence>
<dbReference type="InterPro" id="IPR029058">
    <property type="entry name" value="AB_hydrolase_fold"/>
</dbReference>
<dbReference type="InterPro" id="IPR041464">
    <property type="entry name" value="TubC_N"/>
</dbReference>
<gene>
    <name evidence="6" type="ORF">EWV92_10635</name>
</gene>
<dbReference type="GO" id="GO:0003824">
    <property type="term" value="F:catalytic activity"/>
    <property type="evidence" value="ECO:0007669"/>
    <property type="project" value="InterPro"/>
</dbReference>
<comment type="cofactor">
    <cofactor evidence="1">
        <name>pantetheine 4'-phosphate</name>
        <dbReference type="ChEBI" id="CHEBI:47942"/>
    </cofactor>
</comment>
<dbReference type="PROSITE" id="PS00455">
    <property type="entry name" value="AMP_BINDING"/>
    <property type="match status" value="1"/>
</dbReference>
<dbReference type="SUPFAM" id="SSF56801">
    <property type="entry name" value="Acetyl-CoA synthetase-like"/>
    <property type="match status" value="1"/>
</dbReference>
<dbReference type="EMBL" id="SFBI01000092">
    <property type="protein sequence ID" value="TRU37270.1"/>
    <property type="molecule type" value="Genomic_DNA"/>
</dbReference>
<dbReference type="Pfam" id="PF18563">
    <property type="entry name" value="TubC_N"/>
    <property type="match status" value="1"/>
</dbReference>
<feature type="domain" description="Carrier" evidence="5">
    <location>
        <begin position="1055"/>
        <end position="1130"/>
    </location>
</feature>
<accession>A0A552ES21</accession>
<dbReference type="CDD" id="cd12117">
    <property type="entry name" value="A_NRPS_Srf_like"/>
    <property type="match status" value="1"/>
</dbReference>
<dbReference type="InterPro" id="IPR001242">
    <property type="entry name" value="Condensation_dom"/>
</dbReference>
<dbReference type="Gene3D" id="3.30.559.10">
    <property type="entry name" value="Chloramphenicol acetyltransferase-like domain"/>
    <property type="match status" value="1"/>
</dbReference>
<dbReference type="Gene3D" id="3.40.50.980">
    <property type="match status" value="2"/>
</dbReference>
<dbReference type="SUPFAM" id="SSF53474">
    <property type="entry name" value="alpha/beta-Hydrolases"/>
    <property type="match status" value="1"/>
</dbReference>
<dbReference type="PANTHER" id="PTHR45527:SF14">
    <property type="entry name" value="PLIPASTATIN SYNTHASE SUBUNIT B"/>
    <property type="match status" value="1"/>
</dbReference>
<dbReference type="GO" id="GO:0044550">
    <property type="term" value="P:secondary metabolite biosynthetic process"/>
    <property type="evidence" value="ECO:0007669"/>
    <property type="project" value="UniProtKB-ARBA"/>
</dbReference>
<dbReference type="FunFam" id="3.40.50.12780:FF:000012">
    <property type="entry name" value="Non-ribosomal peptide synthetase"/>
    <property type="match status" value="1"/>
</dbReference>
<dbReference type="Pfam" id="PF00501">
    <property type="entry name" value="AMP-binding"/>
    <property type="match status" value="1"/>
</dbReference>
<dbReference type="FunFam" id="1.10.1200.10:FF:000005">
    <property type="entry name" value="Nonribosomal peptide synthetase 1"/>
    <property type="match status" value="1"/>
</dbReference>
<dbReference type="InterPro" id="IPR023213">
    <property type="entry name" value="CAT-like_dom_sf"/>
</dbReference>
<dbReference type="FunFam" id="3.40.50.980:FF:000001">
    <property type="entry name" value="Non-ribosomal peptide synthetase"/>
    <property type="match status" value="1"/>
</dbReference>
<dbReference type="InterPro" id="IPR009081">
    <property type="entry name" value="PP-bd_ACP"/>
</dbReference>
<dbReference type="Proteomes" id="UP000317708">
    <property type="component" value="Unassembled WGS sequence"/>
</dbReference>
<dbReference type="Pfam" id="PF00668">
    <property type="entry name" value="Condensation"/>
    <property type="match status" value="1"/>
</dbReference>
<keyword evidence="3" id="KW-0596">Phosphopantetheine</keyword>
<dbReference type="InterPro" id="IPR001031">
    <property type="entry name" value="Thioesterase"/>
</dbReference>
<dbReference type="NCBIfam" id="TIGR01733">
    <property type="entry name" value="AA-adenyl-dom"/>
    <property type="match status" value="1"/>
</dbReference>
<dbReference type="InterPro" id="IPR020806">
    <property type="entry name" value="PKS_PP-bd"/>
</dbReference>
<dbReference type="Gene3D" id="2.30.38.10">
    <property type="entry name" value="Luciferase, Domain 3"/>
    <property type="match status" value="1"/>
</dbReference>
<dbReference type="Gene3D" id="3.40.50.1820">
    <property type="entry name" value="alpha/beta hydrolase"/>
    <property type="match status" value="1"/>
</dbReference>
<protein>
    <submittedName>
        <fullName evidence="6">Non-ribosomal peptide synthetase</fullName>
    </submittedName>
</protein>
<dbReference type="GO" id="GO:0043041">
    <property type="term" value="P:amino acid activation for nonribosomal peptide biosynthetic process"/>
    <property type="evidence" value="ECO:0007669"/>
    <property type="project" value="TreeGrafter"/>
</dbReference>
<reference evidence="6 7" key="1">
    <citation type="submission" date="2019-01" db="EMBL/GenBank/DDBJ databases">
        <title>Coherence of Microcystis species and biogeography revealed through population genomics.</title>
        <authorList>
            <person name="Perez-Carrascal O.M."/>
            <person name="Terrat Y."/>
            <person name="Giani A."/>
            <person name="Fortin N."/>
            <person name="Tromas N."/>
            <person name="Shapiro B.J."/>
        </authorList>
    </citation>
    <scope>NUCLEOTIDE SEQUENCE [LARGE SCALE GENOMIC DNA]</scope>
    <source>
        <strain evidence="6">Ma_MB_S_20031200_S102</strain>
    </source>
</reference>
<dbReference type="GO" id="GO:0031177">
    <property type="term" value="F:phosphopantetheine binding"/>
    <property type="evidence" value="ECO:0007669"/>
    <property type="project" value="InterPro"/>
</dbReference>
<evidence type="ECO:0000256" key="3">
    <source>
        <dbReference type="ARBA" id="ARBA00022450"/>
    </source>
</evidence>
<dbReference type="FunFam" id="3.30.559.10:FF:000012">
    <property type="entry name" value="Non-ribosomal peptide synthetase"/>
    <property type="match status" value="1"/>
</dbReference>
<evidence type="ECO:0000313" key="7">
    <source>
        <dbReference type="Proteomes" id="UP000317708"/>
    </source>
</evidence>
<keyword evidence="4" id="KW-0597">Phosphoprotein</keyword>
<comment type="similarity">
    <text evidence="2">Belongs to the ATP-dependent AMP-binding enzyme family.</text>
</comment>
<dbReference type="Pfam" id="PF13193">
    <property type="entry name" value="AMP-binding_C"/>
    <property type="match status" value="1"/>
</dbReference>
<dbReference type="InterPro" id="IPR020845">
    <property type="entry name" value="AMP-binding_CS"/>
</dbReference>
<dbReference type="InterPro" id="IPR036736">
    <property type="entry name" value="ACP-like_sf"/>
</dbReference>
<evidence type="ECO:0000256" key="2">
    <source>
        <dbReference type="ARBA" id="ARBA00006432"/>
    </source>
</evidence>
<evidence type="ECO:0000259" key="5">
    <source>
        <dbReference type="PROSITE" id="PS50075"/>
    </source>
</evidence>
<organism evidence="6 7">
    <name type="scientific">Microcystis aeruginosa Ma_MB_S_20031200_S102</name>
    <dbReference type="NCBI Taxonomy" id="2486254"/>
    <lineage>
        <taxon>Bacteria</taxon>
        <taxon>Bacillati</taxon>
        <taxon>Cyanobacteriota</taxon>
        <taxon>Cyanophyceae</taxon>
        <taxon>Oscillatoriophycideae</taxon>
        <taxon>Chroococcales</taxon>
        <taxon>Microcystaceae</taxon>
        <taxon>Microcystis</taxon>
    </lineage>
</organism>
<comment type="caution">
    <text evidence="6">The sequence shown here is derived from an EMBL/GenBank/DDBJ whole genome shotgun (WGS) entry which is preliminary data.</text>
</comment>
<dbReference type="SUPFAM" id="SSF47336">
    <property type="entry name" value="ACP-like"/>
    <property type="match status" value="1"/>
</dbReference>
<name>A0A552ES21_MICAE</name>
<dbReference type="InterPro" id="IPR045851">
    <property type="entry name" value="AMP-bd_C_sf"/>
</dbReference>
<evidence type="ECO:0000256" key="4">
    <source>
        <dbReference type="ARBA" id="ARBA00022553"/>
    </source>
</evidence>